<evidence type="ECO:0000313" key="2">
    <source>
        <dbReference type="Proteomes" id="UP000630923"/>
    </source>
</evidence>
<dbReference type="Pfam" id="PF06073">
    <property type="entry name" value="DUF934"/>
    <property type="match status" value="1"/>
</dbReference>
<dbReference type="EMBL" id="BNCI01000001">
    <property type="protein sequence ID" value="GHF17168.1"/>
    <property type="molecule type" value="Genomic_DNA"/>
</dbReference>
<keyword evidence="2" id="KW-1185">Reference proteome</keyword>
<accession>A0A919E3W8</accession>
<proteinExistence type="predicted"/>
<dbReference type="InterPro" id="IPR008318">
    <property type="entry name" value="UCP030820"/>
</dbReference>
<reference evidence="1" key="1">
    <citation type="journal article" date="2014" name="Int. J. Syst. Evol. Microbiol.">
        <title>Complete genome sequence of Corynebacterium casei LMG S-19264T (=DSM 44701T), isolated from a smear-ripened cheese.</title>
        <authorList>
            <consortium name="US DOE Joint Genome Institute (JGI-PGF)"/>
            <person name="Walter F."/>
            <person name="Albersmeier A."/>
            <person name="Kalinowski J."/>
            <person name="Ruckert C."/>
        </authorList>
    </citation>
    <scope>NUCLEOTIDE SEQUENCE</scope>
    <source>
        <strain evidence="1">KCTC 42590</strain>
    </source>
</reference>
<organism evidence="1 2">
    <name type="scientific">Kordiimonas sediminis</name>
    <dbReference type="NCBI Taxonomy" id="1735581"/>
    <lineage>
        <taxon>Bacteria</taxon>
        <taxon>Pseudomonadati</taxon>
        <taxon>Pseudomonadota</taxon>
        <taxon>Alphaproteobacteria</taxon>
        <taxon>Kordiimonadales</taxon>
        <taxon>Kordiimonadaceae</taxon>
        <taxon>Kordiimonas</taxon>
    </lineage>
</organism>
<sequence>MKRINLTGRALSDVALTVFDQSPEAAQELAGKNAPYGLILTTETAYSDLDPELIEKADLIAIDFPAFGDGRGFSLAVRLRKDFNFTGELRATGPVIPDQAQFLLRAGFDSVDTDDARAAAFQKAAGRFTAFYQTDYTGNTSVAHTRHGPSQRERKAS</sequence>
<dbReference type="AlphaFoldDB" id="A0A919E3W8"/>
<reference evidence="1" key="2">
    <citation type="submission" date="2020-09" db="EMBL/GenBank/DDBJ databases">
        <authorList>
            <person name="Sun Q."/>
            <person name="Kim S."/>
        </authorList>
    </citation>
    <scope>NUCLEOTIDE SEQUENCE</scope>
    <source>
        <strain evidence="1">KCTC 42590</strain>
    </source>
</reference>
<name>A0A919E3W8_9PROT</name>
<dbReference type="Proteomes" id="UP000630923">
    <property type="component" value="Unassembled WGS sequence"/>
</dbReference>
<evidence type="ECO:0008006" key="3">
    <source>
        <dbReference type="Google" id="ProtNLM"/>
    </source>
</evidence>
<protein>
    <recommendedName>
        <fullName evidence="3">DUF934 domain-containing protein</fullName>
    </recommendedName>
</protein>
<comment type="caution">
    <text evidence="1">The sequence shown here is derived from an EMBL/GenBank/DDBJ whole genome shotgun (WGS) entry which is preliminary data.</text>
</comment>
<dbReference type="RefSeq" id="WP_191250383.1">
    <property type="nucleotide sequence ID" value="NZ_BNCI01000001.1"/>
</dbReference>
<evidence type="ECO:0000313" key="1">
    <source>
        <dbReference type="EMBL" id="GHF17168.1"/>
    </source>
</evidence>
<gene>
    <name evidence="1" type="ORF">GCM10017044_09420</name>
</gene>